<dbReference type="KEGG" id="char:105894206"/>
<dbReference type="OrthoDB" id="43807at2759"/>
<keyword evidence="2" id="KW-1185">Reference proteome</keyword>
<feature type="compositionally biased region" description="Basic and acidic residues" evidence="1">
    <location>
        <begin position="879"/>
        <end position="888"/>
    </location>
</feature>
<feature type="compositionally biased region" description="Polar residues" evidence="1">
    <location>
        <begin position="278"/>
        <end position="292"/>
    </location>
</feature>
<proteinExistence type="predicted"/>
<dbReference type="Proteomes" id="UP000515152">
    <property type="component" value="Chromosome 4"/>
</dbReference>
<feature type="compositionally biased region" description="Pro residues" evidence="1">
    <location>
        <begin position="455"/>
        <end position="464"/>
    </location>
</feature>
<feature type="compositionally biased region" description="Low complexity" evidence="1">
    <location>
        <begin position="1198"/>
        <end position="1214"/>
    </location>
</feature>
<evidence type="ECO:0000313" key="3">
    <source>
        <dbReference type="RefSeq" id="XP_031422450.1"/>
    </source>
</evidence>
<dbReference type="PANTHER" id="PTHR22774:SF15">
    <property type="entry name" value="BRIDGE-LIKE LIPID TRANSFER PROTEIN FAMILY MEMBER 3A"/>
    <property type="match status" value="1"/>
</dbReference>
<evidence type="ECO:0000256" key="1">
    <source>
        <dbReference type="SAM" id="MobiDB-lite"/>
    </source>
</evidence>
<feature type="region of interest" description="Disordered" evidence="1">
    <location>
        <begin position="405"/>
        <end position="467"/>
    </location>
</feature>
<dbReference type="CTD" id="54887"/>
<feature type="compositionally biased region" description="Basic and acidic residues" evidence="1">
    <location>
        <begin position="833"/>
        <end position="854"/>
    </location>
</feature>
<feature type="compositionally biased region" description="Polar residues" evidence="1">
    <location>
        <begin position="759"/>
        <end position="770"/>
    </location>
</feature>
<reference evidence="3" key="1">
    <citation type="submission" date="2025-08" db="UniProtKB">
        <authorList>
            <consortium name="RefSeq"/>
        </authorList>
    </citation>
    <scope>IDENTIFICATION</scope>
</reference>
<dbReference type="PANTHER" id="PTHR22774">
    <property type="entry name" value="CHOREIN N-TERMINAL DOMAIN-CONTAINING PROTEIN"/>
    <property type="match status" value="1"/>
</dbReference>
<protein>
    <submittedName>
        <fullName evidence="3">UHRF1-binding protein 1</fullName>
    </submittedName>
</protein>
<evidence type="ECO:0000313" key="2">
    <source>
        <dbReference type="Proteomes" id="UP000515152"/>
    </source>
</evidence>
<feature type="compositionally biased region" description="Low complexity" evidence="1">
    <location>
        <begin position="948"/>
        <end position="957"/>
    </location>
</feature>
<gene>
    <name evidence="3" type="primary">uhrf1bp1</name>
</gene>
<feature type="compositionally biased region" description="Acidic residues" evidence="1">
    <location>
        <begin position="930"/>
        <end position="947"/>
    </location>
</feature>
<feature type="region of interest" description="Disordered" evidence="1">
    <location>
        <begin position="268"/>
        <end position="305"/>
    </location>
</feature>
<accession>A0A6P8FFP5</accession>
<dbReference type="InterPro" id="IPR026728">
    <property type="entry name" value="BLTP3A/B"/>
</dbReference>
<dbReference type="RefSeq" id="XP_031422450.1">
    <property type="nucleotide sequence ID" value="XM_031566590.2"/>
</dbReference>
<feature type="region of interest" description="Disordered" evidence="1">
    <location>
        <begin position="832"/>
        <end position="855"/>
    </location>
</feature>
<feature type="compositionally biased region" description="Low complexity" evidence="1">
    <location>
        <begin position="892"/>
        <end position="901"/>
    </location>
</feature>
<feature type="compositionally biased region" description="Low complexity" evidence="1">
    <location>
        <begin position="1125"/>
        <end position="1136"/>
    </location>
</feature>
<feature type="region of interest" description="Disordered" evidence="1">
    <location>
        <begin position="1194"/>
        <end position="1214"/>
    </location>
</feature>
<organism evidence="2 3">
    <name type="scientific">Clupea harengus</name>
    <name type="common">Atlantic herring</name>
    <dbReference type="NCBI Taxonomy" id="7950"/>
    <lineage>
        <taxon>Eukaryota</taxon>
        <taxon>Metazoa</taxon>
        <taxon>Chordata</taxon>
        <taxon>Craniata</taxon>
        <taxon>Vertebrata</taxon>
        <taxon>Euteleostomi</taxon>
        <taxon>Actinopterygii</taxon>
        <taxon>Neopterygii</taxon>
        <taxon>Teleostei</taxon>
        <taxon>Clupei</taxon>
        <taxon>Clupeiformes</taxon>
        <taxon>Clupeoidei</taxon>
        <taxon>Clupeidae</taxon>
        <taxon>Clupea</taxon>
    </lineage>
</organism>
<feature type="region of interest" description="Disordered" evidence="1">
    <location>
        <begin position="875"/>
        <end position="969"/>
    </location>
</feature>
<name>A0A6P8FFP5_CLUHA</name>
<feature type="region of interest" description="Disordered" evidence="1">
    <location>
        <begin position="743"/>
        <end position="792"/>
    </location>
</feature>
<sequence>MAGIIKKQILKHLSRFTKNLSPDKINLSTLKGEGQLSNLELDEEVLQNMLDLPTWLAVTRVYCNKAAIRIQWTKLKTSPICLFLDKVEVEMRTCEEPRAPNGPSPIAITAGQSEYGFAEKVVEGMSVVINSITIKVQAQAFHASFELWQLQGNSLNPKWQRSDLRYTRITDPKRGEVLTFKEINWQSLRIEADAIESEDQDLGSTPLRLITNQGRIRIALKRRVKDCHVLASKLLFILDDLLWVLTDSQLKAIIHYAKSLTEAMEKSAQQRKSMAADSLQTAPPSPGIQTWWTDPPPAPSGTPSTLGQYFDLHDVKESSYHTFISRLDLHICNDSSSVDSDSDEPPPKGSQGAMQLTFRKLGLDYYPYHRPGDGCRHWERHCSAMEARAQWAAKLLQEFQSRMEASGIPGPHSQPSAPARESPAKKAQDGESVPKPSPPDREQASRRSSTAPGAPAAPAPPPGTPLKRLRSSCVVVRVDDLDIHQVSTGGRHSKKTQSLLSCNRKALHLPDNVPAIHLQFTEYYLPNNPDLPIPYSNLYAQLNGLQLCVDPASVLWVNTFSRGLLRTLDQVKAFYHLQDSSKSDEHVDLRMDAAQLKLIIPLESSILDHPDRPQSLSISVPQMVLSNTRHAPHGSRADLGSTYGCFSSRPFFQRVTPSNFPCDRGSFHPLPPAFLLLSQEQEPCPLLDRRPPRAQDIWSLSLSRVALNFEGARRGPKGKALPFVEPFAMAVWMCRPTAFRNGARLSPTTEPAPADHSNHLSQTSSQQNGLQEDAPNSVPSEEAQERAGADPPSASIHILAQSVTPMKVWLNHFQYVALLRMKDTLAQLGGELSRGDFGEGRQKASRPAKEEQRTAHSVCVAFLVDALELGLLLPPSARQSEEEARSPEETDSPSMSDSDVSPTHRSSDPGPLEDSGIGGNGNAALAGGVDQDEEQEGSVEEACEALEEGTAAAEAPALSPPPSPGNAVILPRDASAFSLEGELSSALTATKDVTKDAFSASLDLTKGAFSITKDAFSMLGRSSGMTKMLFASPAKDPSPRPEDSSPSLLGSLRLQTMKQSPSQASFDSAILDGSLPDDRLSVCSDSSENFVNLMDETGLESMRPESIAGVLASRGSPAAGTEAGSSADQSSSLSQSIEDISEDMASVLLLCLSGVGSVSELKGEDVVVALVAQEMTPKTLGNQRISELLAGLTQGGVSSPRRPLSPAHSSSSPPVVALRMEMGPAAARHSPLSESVGFLELQVQGCRAELLASSLGGLGPFLEDELATDVQPMRIRLRDTVFTLKDNGPLVYPTAPQSVPVVFSLDGVVLERSDDGAFSLRSGDEQIKKECAVTTAACWKNGERGCSGATDDSKAVESQLSEAQSALSQALLERERLLQEVRKYDPMFTL</sequence>
<feature type="region of interest" description="Disordered" evidence="1">
    <location>
        <begin position="1113"/>
        <end position="1136"/>
    </location>
</feature>
<dbReference type="GeneID" id="105894206"/>
<dbReference type="Pfam" id="PF24917">
    <property type="entry name" value="BLTP3A_B"/>
    <property type="match status" value="2"/>
</dbReference>